<feature type="transmembrane region" description="Helical" evidence="1">
    <location>
        <begin position="44"/>
        <end position="65"/>
    </location>
</feature>
<protein>
    <submittedName>
        <fullName evidence="3">CPBP family intramembrane glutamic endopeptidase</fullName>
        <ecNumber evidence="3">3.4.-.-</ecNumber>
    </submittedName>
</protein>
<dbReference type="InterPro" id="IPR052710">
    <property type="entry name" value="CAAX_protease"/>
</dbReference>
<feature type="transmembrane region" description="Helical" evidence="1">
    <location>
        <begin position="161"/>
        <end position="179"/>
    </location>
</feature>
<feature type="transmembrane region" description="Helical" evidence="1">
    <location>
        <begin position="77"/>
        <end position="104"/>
    </location>
</feature>
<keyword evidence="1" id="KW-1133">Transmembrane helix</keyword>
<keyword evidence="3" id="KW-0378">Hydrolase</keyword>
<dbReference type="EMBL" id="JBHUOP010000003">
    <property type="protein sequence ID" value="MFD2840505.1"/>
    <property type="molecule type" value="Genomic_DNA"/>
</dbReference>
<dbReference type="GO" id="GO:0016787">
    <property type="term" value="F:hydrolase activity"/>
    <property type="evidence" value="ECO:0007669"/>
    <property type="project" value="UniProtKB-KW"/>
</dbReference>
<dbReference type="RefSeq" id="WP_377466361.1">
    <property type="nucleotide sequence ID" value="NZ_JBHUOP010000003.1"/>
</dbReference>
<organism evidence="3 4">
    <name type="scientific">Populibacterium corticicola</name>
    <dbReference type="NCBI Taxonomy" id="1812826"/>
    <lineage>
        <taxon>Bacteria</taxon>
        <taxon>Bacillati</taxon>
        <taxon>Actinomycetota</taxon>
        <taxon>Actinomycetes</taxon>
        <taxon>Micrococcales</taxon>
        <taxon>Jonesiaceae</taxon>
        <taxon>Populibacterium</taxon>
    </lineage>
</organism>
<gene>
    <name evidence="3" type="ORF">ACFSYH_07975</name>
</gene>
<comment type="caution">
    <text evidence="3">The sequence shown here is derived from an EMBL/GenBank/DDBJ whole genome shotgun (WGS) entry which is preliminary data.</text>
</comment>
<dbReference type="PANTHER" id="PTHR36435:SF1">
    <property type="entry name" value="CAAX AMINO TERMINAL PROTEASE FAMILY PROTEIN"/>
    <property type="match status" value="1"/>
</dbReference>
<reference evidence="4" key="1">
    <citation type="journal article" date="2019" name="Int. J. Syst. Evol. Microbiol.">
        <title>The Global Catalogue of Microorganisms (GCM) 10K type strain sequencing project: providing services to taxonomists for standard genome sequencing and annotation.</title>
        <authorList>
            <consortium name="The Broad Institute Genomics Platform"/>
            <consortium name="The Broad Institute Genome Sequencing Center for Infectious Disease"/>
            <person name="Wu L."/>
            <person name="Ma J."/>
        </authorList>
    </citation>
    <scope>NUCLEOTIDE SEQUENCE [LARGE SCALE GENOMIC DNA]</scope>
    <source>
        <strain evidence="4">KCTC 33576</strain>
    </source>
</reference>
<feature type="transmembrane region" description="Helical" evidence="1">
    <location>
        <begin position="130"/>
        <end position="149"/>
    </location>
</feature>
<dbReference type="EC" id="3.4.-.-" evidence="3"/>
<evidence type="ECO:0000256" key="1">
    <source>
        <dbReference type="SAM" id="Phobius"/>
    </source>
</evidence>
<dbReference type="PANTHER" id="PTHR36435">
    <property type="entry name" value="SLR1288 PROTEIN"/>
    <property type="match status" value="1"/>
</dbReference>
<accession>A0ABW5XGY8</accession>
<name>A0ABW5XGY8_9MICO</name>
<evidence type="ECO:0000313" key="4">
    <source>
        <dbReference type="Proteomes" id="UP001597391"/>
    </source>
</evidence>
<feature type="domain" description="CAAX prenyl protease 2/Lysostaphin resistance protein A-like" evidence="2">
    <location>
        <begin position="131"/>
        <end position="221"/>
    </location>
</feature>
<dbReference type="InterPro" id="IPR003675">
    <property type="entry name" value="Rce1/LyrA-like_dom"/>
</dbReference>
<feature type="transmembrane region" description="Helical" evidence="1">
    <location>
        <begin position="185"/>
        <end position="204"/>
    </location>
</feature>
<dbReference type="Proteomes" id="UP001597391">
    <property type="component" value="Unassembled WGS sequence"/>
</dbReference>
<feature type="transmembrane region" description="Helical" evidence="1">
    <location>
        <begin position="16"/>
        <end position="32"/>
    </location>
</feature>
<proteinExistence type="predicted"/>
<dbReference type="Pfam" id="PF02517">
    <property type="entry name" value="Rce1-like"/>
    <property type="match status" value="1"/>
</dbReference>
<evidence type="ECO:0000259" key="2">
    <source>
        <dbReference type="Pfam" id="PF02517"/>
    </source>
</evidence>
<evidence type="ECO:0000313" key="3">
    <source>
        <dbReference type="EMBL" id="MFD2840505.1"/>
    </source>
</evidence>
<sequence>MRTNLREAAPRSISRWRLFLGFYIVLTAWILVGRDFVHEPVFAALKNAGYVATMLLGFWAFQDGFARSWRVTRQRPLLAAGSTVFGLALMGAASALSQVVMFFFTPPVTSENQVAINAEVLTSSTSLLEGLLFIGVGGFVAPIVEEIVFRELPFRRPRSRLLTSVAVVLSCLAFGAIHLRGAGEWQFGVLYVGYAAALTVAYFVSARNLLVPVTTHVAWNATGLTYLLLTA</sequence>
<keyword evidence="4" id="KW-1185">Reference proteome</keyword>
<keyword evidence="1" id="KW-0472">Membrane</keyword>
<keyword evidence="1" id="KW-0812">Transmembrane</keyword>